<dbReference type="GO" id="GO:0015562">
    <property type="term" value="F:efflux transmembrane transporter activity"/>
    <property type="evidence" value="ECO:0007669"/>
    <property type="project" value="InterPro"/>
</dbReference>
<evidence type="ECO:0000313" key="2">
    <source>
        <dbReference type="EMBL" id="MBP3942706.1"/>
    </source>
</evidence>
<protein>
    <submittedName>
        <fullName evidence="2">TolC family protein</fullName>
    </submittedName>
</protein>
<feature type="coiled-coil region" evidence="1">
    <location>
        <begin position="135"/>
        <end position="176"/>
    </location>
</feature>
<keyword evidence="3" id="KW-1185">Reference proteome</keyword>
<evidence type="ECO:0000256" key="1">
    <source>
        <dbReference type="SAM" id="Coils"/>
    </source>
</evidence>
<organism evidence="2 3">
    <name type="scientific">Rhinopithecimicrobium faecis</name>
    <dbReference type="NCBI Taxonomy" id="2820698"/>
    <lineage>
        <taxon>Bacteria</taxon>
        <taxon>Pseudomonadati</taxon>
        <taxon>Bacteroidota</taxon>
        <taxon>Sphingobacteriia</taxon>
        <taxon>Sphingobacteriales</taxon>
        <taxon>Sphingobacteriaceae</taxon>
        <taxon>Rhinopithecimicrobium</taxon>
    </lineage>
</organism>
<accession>A0A8T4H9C4</accession>
<dbReference type="PANTHER" id="PTHR30203">
    <property type="entry name" value="OUTER MEMBRANE CATION EFFLUX PROTEIN"/>
    <property type="match status" value="1"/>
</dbReference>
<evidence type="ECO:0000313" key="3">
    <source>
        <dbReference type="Proteomes" id="UP000679691"/>
    </source>
</evidence>
<dbReference type="AlphaFoldDB" id="A0A8T4H9C4"/>
<dbReference type="RefSeq" id="WP_353546188.1">
    <property type="nucleotide sequence ID" value="NZ_JAGKSB010000003.1"/>
</dbReference>
<dbReference type="Proteomes" id="UP000679691">
    <property type="component" value="Unassembled WGS sequence"/>
</dbReference>
<dbReference type="SUPFAM" id="SSF56954">
    <property type="entry name" value="Outer membrane efflux proteins (OEP)"/>
    <property type="match status" value="1"/>
</dbReference>
<reference evidence="2" key="1">
    <citation type="submission" date="2021-03" db="EMBL/GenBank/DDBJ databases">
        <authorList>
            <person name="Lu T."/>
            <person name="Wang Q."/>
            <person name="Han X."/>
        </authorList>
    </citation>
    <scope>NUCLEOTIDE SEQUENCE</scope>
    <source>
        <strain evidence="2">WQ 2009</strain>
    </source>
</reference>
<comment type="caution">
    <text evidence="2">The sequence shown here is derived from an EMBL/GenBank/DDBJ whole genome shotgun (WGS) entry which is preliminary data.</text>
</comment>
<dbReference type="PANTHER" id="PTHR30203:SF23">
    <property type="entry name" value="OUTER MEMBRANE EFFLUX PROTEIN"/>
    <property type="match status" value="1"/>
</dbReference>
<dbReference type="InterPro" id="IPR010131">
    <property type="entry name" value="MdtP/NodT-like"/>
</dbReference>
<dbReference type="EMBL" id="JAGKSB010000003">
    <property type="protein sequence ID" value="MBP3942706.1"/>
    <property type="molecule type" value="Genomic_DNA"/>
</dbReference>
<sequence length="426" mass="48891">MKKLAIILLFYCLYQQGACQEKSLSSQQLTNKEVEEIFLTQNLSLLAERYKIQHAEALKLQASYWPNPEFAVEEINLFSNKTAEKLPSLIGSYGQRQQISIAVEQLIETAGKRKKRIELQDLLLQSAEIDFAELLRNLKYELRIMLLELQQTQAEESLVKEQVQLLEELLKSYEKQAAAGNIAEVDVLRIKTENQHIKFELQEISNRKILRYTALKNLINLPANQDITLNNLLVIDQYIPINRPDAYIHEALLQRSDLQLANQEIAIAKQQETIARAEAKPDLRLGVAYDRGGNIMRDFIGLSLRSELPIFNRNKGAIKAATLAVQHKELLKEKLQQQLSNEITATISRLALQQAHLESWDPALQLRMQQTLHSYSKNLQANNLSLLAFLDFMQAYSTHQRTLLTAQEEYLKTVEELQFTIGKDIL</sequence>
<name>A0A8T4H9C4_9SPHI</name>
<dbReference type="Gene3D" id="1.20.1600.10">
    <property type="entry name" value="Outer membrane efflux proteins (OEP)"/>
    <property type="match status" value="1"/>
</dbReference>
<proteinExistence type="predicted"/>
<gene>
    <name evidence="2" type="ORF">J5U18_03860</name>
</gene>
<keyword evidence="1" id="KW-0175">Coiled coil</keyword>